<comment type="similarity">
    <text evidence="1 3">Belongs to the enoyl-CoA hydratase/isomerase family.</text>
</comment>
<name>A0A8J8NJE3_HALGN</name>
<gene>
    <name evidence="4" type="ORF">FGO68_gene5784</name>
</gene>
<dbReference type="Pfam" id="PF00378">
    <property type="entry name" value="ECH_1"/>
    <property type="match status" value="1"/>
</dbReference>
<keyword evidence="5" id="KW-1185">Reference proteome</keyword>
<dbReference type="FunFam" id="1.10.12.10:FF:000001">
    <property type="entry name" value="Probable enoyl-CoA hydratase, mitochondrial"/>
    <property type="match status" value="1"/>
</dbReference>
<reference evidence="4" key="1">
    <citation type="submission" date="2019-06" db="EMBL/GenBank/DDBJ databases">
        <authorList>
            <person name="Zheng W."/>
        </authorList>
    </citation>
    <scope>NUCLEOTIDE SEQUENCE</scope>
    <source>
        <strain evidence="4">QDHG01</strain>
    </source>
</reference>
<dbReference type="CDD" id="cd06558">
    <property type="entry name" value="crotonase-like"/>
    <property type="match status" value="1"/>
</dbReference>
<dbReference type="PROSITE" id="PS00166">
    <property type="entry name" value="ENOYL_COA_HYDRATASE"/>
    <property type="match status" value="1"/>
</dbReference>
<dbReference type="GO" id="GO:0016836">
    <property type="term" value="F:hydro-lyase activity"/>
    <property type="evidence" value="ECO:0007669"/>
    <property type="project" value="UniProtKB-ARBA"/>
</dbReference>
<evidence type="ECO:0000313" key="4">
    <source>
        <dbReference type="EMBL" id="TNV76321.1"/>
    </source>
</evidence>
<sequence>MDRLTTLSLHLTPAPTSAPPRDLLNVTIKDKVALIEMNPPTKLIFMTKPLVTQITDEIESLEQNPDVNVIVLTGKDNSFAVGADINELNAATQRDQLFNDYFERIWYRVIPKVRKPLIAAVNGMCFGGGFEIALMCDIMIASENAQFGLPEIKLGVIPGAGGTQRLPRLVGKAKAMEMILSGVPISAKEAKEWHICSQVFPREKLTEEALKLAGKIAAHSQMAAAFAKRGVNQAYESGLQGGLDHERSLFIGLMGTSDKKEGVKAFLEKRAPKFSNQ</sequence>
<dbReference type="PANTHER" id="PTHR11941:SF54">
    <property type="entry name" value="ENOYL-COA HYDRATASE, MITOCHONDRIAL"/>
    <property type="match status" value="1"/>
</dbReference>
<dbReference type="FunFam" id="3.90.226.10:FF:000009">
    <property type="entry name" value="Carnitinyl-CoA dehydratase"/>
    <property type="match status" value="1"/>
</dbReference>
<dbReference type="InterPro" id="IPR018376">
    <property type="entry name" value="Enoyl-CoA_hyd/isom_CS"/>
</dbReference>
<dbReference type="InterPro" id="IPR014748">
    <property type="entry name" value="Enoyl-CoA_hydra_C"/>
</dbReference>
<protein>
    <recommendedName>
        <fullName evidence="6">Enoyl-CoA hydratase</fullName>
    </recommendedName>
</protein>
<evidence type="ECO:0000313" key="5">
    <source>
        <dbReference type="Proteomes" id="UP000785679"/>
    </source>
</evidence>
<evidence type="ECO:0000256" key="2">
    <source>
        <dbReference type="ARBA" id="ARBA00023239"/>
    </source>
</evidence>
<dbReference type="PANTHER" id="PTHR11941">
    <property type="entry name" value="ENOYL-COA HYDRATASE-RELATED"/>
    <property type="match status" value="1"/>
</dbReference>
<evidence type="ECO:0008006" key="6">
    <source>
        <dbReference type="Google" id="ProtNLM"/>
    </source>
</evidence>
<organism evidence="4 5">
    <name type="scientific">Halteria grandinella</name>
    <dbReference type="NCBI Taxonomy" id="5974"/>
    <lineage>
        <taxon>Eukaryota</taxon>
        <taxon>Sar</taxon>
        <taxon>Alveolata</taxon>
        <taxon>Ciliophora</taxon>
        <taxon>Intramacronucleata</taxon>
        <taxon>Spirotrichea</taxon>
        <taxon>Stichotrichia</taxon>
        <taxon>Sporadotrichida</taxon>
        <taxon>Halteriidae</taxon>
        <taxon>Halteria</taxon>
    </lineage>
</organism>
<dbReference type="AlphaFoldDB" id="A0A8J8NJE3"/>
<dbReference type="Gene3D" id="1.10.12.10">
    <property type="entry name" value="Lyase 2-enoyl-coa Hydratase, Chain A, domain 2"/>
    <property type="match status" value="1"/>
</dbReference>
<dbReference type="EMBL" id="RRYP01013803">
    <property type="protein sequence ID" value="TNV76321.1"/>
    <property type="molecule type" value="Genomic_DNA"/>
</dbReference>
<dbReference type="Proteomes" id="UP000785679">
    <property type="component" value="Unassembled WGS sequence"/>
</dbReference>
<dbReference type="GO" id="GO:0006635">
    <property type="term" value="P:fatty acid beta-oxidation"/>
    <property type="evidence" value="ECO:0007669"/>
    <property type="project" value="TreeGrafter"/>
</dbReference>
<keyword evidence="2" id="KW-0456">Lyase</keyword>
<dbReference type="InterPro" id="IPR001753">
    <property type="entry name" value="Enoyl-CoA_hydra/iso"/>
</dbReference>
<evidence type="ECO:0000256" key="3">
    <source>
        <dbReference type="RuleBase" id="RU003707"/>
    </source>
</evidence>
<proteinExistence type="inferred from homology"/>
<comment type="caution">
    <text evidence="4">The sequence shown here is derived from an EMBL/GenBank/DDBJ whole genome shotgun (WGS) entry which is preliminary data.</text>
</comment>
<dbReference type="SUPFAM" id="SSF52096">
    <property type="entry name" value="ClpP/crotonase"/>
    <property type="match status" value="1"/>
</dbReference>
<accession>A0A8J8NJE3</accession>
<evidence type="ECO:0000256" key="1">
    <source>
        <dbReference type="ARBA" id="ARBA00005254"/>
    </source>
</evidence>
<dbReference type="Gene3D" id="3.90.226.10">
    <property type="entry name" value="2-enoyl-CoA Hydratase, Chain A, domain 1"/>
    <property type="match status" value="1"/>
</dbReference>
<dbReference type="InterPro" id="IPR029045">
    <property type="entry name" value="ClpP/crotonase-like_dom_sf"/>
</dbReference>
<dbReference type="OrthoDB" id="2018133at2759"/>